<dbReference type="EMBL" id="CP018799">
    <property type="protein sequence ID" value="ATX80765.1"/>
    <property type="molecule type" value="Genomic_DNA"/>
</dbReference>
<evidence type="ECO:0000256" key="1">
    <source>
        <dbReference type="ARBA" id="ARBA00010169"/>
    </source>
</evidence>
<sequence>MQKICLIKTSVNSLQEAEELAANLVKTHLAACIQISGPGKSVYHWQGKLEMEEEYYLSIKTAPALRETAIAQLARSHPYEVPEIIWSEFDTTGDYGSWVYSEVGASLAATDTQE</sequence>
<comment type="similarity">
    <text evidence="1">Belongs to the CutA family.</text>
</comment>
<dbReference type="OrthoDB" id="5298671at2"/>
<dbReference type="InterPro" id="IPR015867">
    <property type="entry name" value="N-reg_PII/ATP_PRibTrfase_C"/>
</dbReference>
<evidence type="ECO:0000313" key="2">
    <source>
        <dbReference type="EMBL" id="ATX80765.1"/>
    </source>
</evidence>
<dbReference type="Proteomes" id="UP000231701">
    <property type="component" value="Chromosome"/>
</dbReference>
<evidence type="ECO:0000313" key="3">
    <source>
        <dbReference type="Proteomes" id="UP000231701"/>
    </source>
</evidence>
<keyword evidence="3" id="KW-1185">Reference proteome</keyword>
<proteinExistence type="inferred from homology"/>
<dbReference type="KEGG" id="maes:Ga0123461_2365"/>
<reference evidence="2 3" key="1">
    <citation type="submission" date="2016-12" db="EMBL/GenBank/DDBJ databases">
        <title>Isolation and genomic insights into novel planktonic Zetaproteobacteria from stratified waters of the Chesapeake Bay.</title>
        <authorList>
            <person name="McAllister S.M."/>
            <person name="Kato S."/>
            <person name="Chan C.S."/>
            <person name="Chiu B.K."/>
            <person name="Field E.K."/>
        </authorList>
    </citation>
    <scope>NUCLEOTIDE SEQUENCE [LARGE SCALE GENOMIC DNA]</scope>
    <source>
        <strain evidence="2 3">CP-5</strain>
    </source>
</reference>
<dbReference type="GO" id="GO:0010038">
    <property type="term" value="P:response to metal ion"/>
    <property type="evidence" value="ECO:0007669"/>
    <property type="project" value="InterPro"/>
</dbReference>
<dbReference type="InterPro" id="IPR011322">
    <property type="entry name" value="N-reg_PII-like_a/b"/>
</dbReference>
<dbReference type="GO" id="GO:0005507">
    <property type="term" value="F:copper ion binding"/>
    <property type="evidence" value="ECO:0007669"/>
    <property type="project" value="TreeGrafter"/>
</dbReference>
<organism evidence="2 3">
    <name type="scientific">Mariprofundus aestuarium</name>
    <dbReference type="NCBI Taxonomy" id="1921086"/>
    <lineage>
        <taxon>Bacteria</taxon>
        <taxon>Pseudomonadati</taxon>
        <taxon>Pseudomonadota</taxon>
        <taxon>Candidatius Mariprofundia</taxon>
        <taxon>Mariprofundales</taxon>
        <taxon>Mariprofundaceae</taxon>
        <taxon>Mariprofundus</taxon>
    </lineage>
</organism>
<dbReference type="InterPro" id="IPR004323">
    <property type="entry name" value="Ion_tolerance_CutA"/>
</dbReference>
<name>A0A2K8L0D6_MARES</name>
<protein>
    <submittedName>
        <fullName evidence="2">Divalent cation tolerance protein</fullName>
    </submittedName>
</protein>
<dbReference type="RefSeq" id="WP_100278497.1">
    <property type="nucleotide sequence ID" value="NZ_CP018799.1"/>
</dbReference>
<dbReference type="PANTHER" id="PTHR23419">
    <property type="entry name" value="DIVALENT CATION TOLERANCE CUTA-RELATED"/>
    <property type="match status" value="1"/>
</dbReference>
<gene>
    <name evidence="2" type="ORF">Ga0123461_2365</name>
</gene>
<dbReference type="AlphaFoldDB" id="A0A2K8L0D6"/>
<dbReference type="SUPFAM" id="SSF54913">
    <property type="entry name" value="GlnB-like"/>
    <property type="match status" value="1"/>
</dbReference>
<dbReference type="PANTHER" id="PTHR23419:SF8">
    <property type="entry name" value="FI09726P"/>
    <property type="match status" value="1"/>
</dbReference>
<dbReference type="Gene3D" id="3.30.70.120">
    <property type="match status" value="1"/>
</dbReference>
<dbReference type="Pfam" id="PF03091">
    <property type="entry name" value="CutA1"/>
    <property type="match status" value="1"/>
</dbReference>
<accession>A0A2K8L0D6</accession>